<comment type="caution">
    <text evidence="1">The sequence shown here is derived from an EMBL/GenBank/DDBJ whole genome shotgun (WGS) entry which is preliminary data.</text>
</comment>
<protein>
    <submittedName>
        <fullName evidence="1">Uncharacterized protein</fullName>
    </submittedName>
</protein>
<proteinExistence type="predicted"/>
<evidence type="ECO:0000313" key="1">
    <source>
        <dbReference type="EMBL" id="MBF4468127.1"/>
    </source>
</evidence>
<dbReference type="InterPro" id="IPR053860">
    <property type="entry name" value="DUF6932"/>
</dbReference>
<accession>A0A843A9Y1</accession>
<reference evidence="1" key="1">
    <citation type="submission" date="2020-10" db="EMBL/GenBank/DDBJ databases">
        <title>Dehalococcoides mccartyi of a TCE/Cr reducing biochatode.</title>
        <authorList>
            <person name="Matturro B."/>
        </authorList>
    </citation>
    <scope>NUCLEOTIDE SEQUENCE</scope>
    <source>
        <strain evidence="1">Bin4</strain>
    </source>
</reference>
<organism evidence="1 2">
    <name type="scientific">Methanobrevibacter arboriphilus</name>
    <dbReference type="NCBI Taxonomy" id="39441"/>
    <lineage>
        <taxon>Archaea</taxon>
        <taxon>Methanobacteriati</taxon>
        <taxon>Methanobacteriota</taxon>
        <taxon>Methanomada group</taxon>
        <taxon>Methanobacteria</taxon>
        <taxon>Methanobacteriales</taxon>
        <taxon>Methanobacteriaceae</taxon>
        <taxon>Methanobrevibacter</taxon>
    </lineage>
</organism>
<dbReference type="Proteomes" id="UP000658733">
    <property type="component" value="Unassembled WGS sequence"/>
</dbReference>
<dbReference type="RefSeq" id="WP_278521853.1">
    <property type="nucleotide sequence ID" value="NZ_JADIIN010000017.1"/>
</dbReference>
<dbReference type="EMBL" id="JADIIN010000017">
    <property type="protein sequence ID" value="MBF4468127.1"/>
    <property type="molecule type" value="Genomic_DNA"/>
</dbReference>
<name>A0A843A9Y1_METAZ</name>
<dbReference type="Pfam" id="PF22014">
    <property type="entry name" value="DUF6932"/>
    <property type="match status" value="1"/>
</dbReference>
<sequence>MLEKINSSDLLEFDNLGNLKVGCHECNFNDFVKKFLDEFPDSETRSSRMYLFKSFLKNFNANVKSTRKYLINGGFTTNKNNPCDVDFVIVLNGSQISAEENEFLNLLMDDVNKIRIPYKLLEKEIEEEGRSKRELMETEFYDYGCDFYYLVRIEADDEDYHIYQDLKEYWMKWWGHTRKDKKTGVKHPKGFIDIKHEENMLEGLS</sequence>
<dbReference type="AlphaFoldDB" id="A0A843A9Y1"/>
<gene>
    <name evidence="1" type="ORF">ISP01_01850</name>
</gene>
<evidence type="ECO:0000313" key="2">
    <source>
        <dbReference type="Proteomes" id="UP000658733"/>
    </source>
</evidence>